<dbReference type="GO" id="GO:0051011">
    <property type="term" value="F:microtubule minus-end binding"/>
    <property type="evidence" value="ECO:0007669"/>
    <property type="project" value="TreeGrafter"/>
</dbReference>
<comment type="caution">
    <text evidence="1">The sequence shown here is derived from an EMBL/GenBank/DDBJ whole genome shotgun (WGS) entry which is preliminary data.</text>
</comment>
<proteinExistence type="predicted"/>
<dbReference type="PANTHER" id="PTHR16219">
    <property type="entry name" value="AUGMIN SUBUNIT 4 FAMILY MEMBER"/>
    <property type="match status" value="1"/>
</dbReference>
<dbReference type="GO" id="GO:0070652">
    <property type="term" value="C:HAUS complex"/>
    <property type="evidence" value="ECO:0007669"/>
    <property type="project" value="InterPro"/>
</dbReference>
<dbReference type="STRING" id="69332.A0A388KKR3"/>
<accession>A0A388KKR3</accession>
<dbReference type="OMA" id="AVYCEAN"/>
<dbReference type="OrthoDB" id="661220at2759"/>
<dbReference type="Proteomes" id="UP000265515">
    <property type="component" value="Unassembled WGS sequence"/>
</dbReference>
<keyword evidence="2" id="KW-1185">Reference proteome</keyword>
<dbReference type="InterPro" id="IPR029327">
    <property type="entry name" value="HAUS4"/>
</dbReference>
<dbReference type="AlphaFoldDB" id="A0A388KKR3"/>
<evidence type="ECO:0000313" key="1">
    <source>
        <dbReference type="EMBL" id="GBG70588.1"/>
    </source>
</evidence>
<dbReference type="PANTHER" id="PTHR16219:SF1">
    <property type="entry name" value="HAUS AUGMIN-LIKE COMPLEX SUBUNIT 4"/>
    <property type="match status" value="1"/>
</dbReference>
<organism evidence="1 2">
    <name type="scientific">Chara braunii</name>
    <name type="common">Braun's stonewort</name>
    <dbReference type="NCBI Taxonomy" id="69332"/>
    <lineage>
        <taxon>Eukaryota</taxon>
        <taxon>Viridiplantae</taxon>
        <taxon>Streptophyta</taxon>
        <taxon>Charophyceae</taxon>
        <taxon>Charales</taxon>
        <taxon>Characeae</taxon>
        <taxon>Chara</taxon>
    </lineage>
</organism>
<reference evidence="1 2" key="1">
    <citation type="journal article" date="2018" name="Cell">
        <title>The Chara Genome: Secondary Complexity and Implications for Plant Terrestrialization.</title>
        <authorList>
            <person name="Nishiyama T."/>
            <person name="Sakayama H."/>
            <person name="Vries J.D."/>
            <person name="Buschmann H."/>
            <person name="Saint-Marcoux D."/>
            <person name="Ullrich K.K."/>
            <person name="Haas F.B."/>
            <person name="Vanderstraeten L."/>
            <person name="Becker D."/>
            <person name="Lang D."/>
            <person name="Vosolsobe S."/>
            <person name="Rombauts S."/>
            <person name="Wilhelmsson P.K.I."/>
            <person name="Janitza P."/>
            <person name="Kern R."/>
            <person name="Heyl A."/>
            <person name="Rumpler F."/>
            <person name="Villalobos L.I.A.C."/>
            <person name="Clay J.M."/>
            <person name="Skokan R."/>
            <person name="Toyoda A."/>
            <person name="Suzuki Y."/>
            <person name="Kagoshima H."/>
            <person name="Schijlen E."/>
            <person name="Tajeshwar N."/>
            <person name="Catarino B."/>
            <person name="Hetherington A.J."/>
            <person name="Saltykova A."/>
            <person name="Bonnot C."/>
            <person name="Breuninger H."/>
            <person name="Symeonidi A."/>
            <person name="Radhakrishnan G.V."/>
            <person name="Van Nieuwerburgh F."/>
            <person name="Deforce D."/>
            <person name="Chang C."/>
            <person name="Karol K.G."/>
            <person name="Hedrich R."/>
            <person name="Ulvskov P."/>
            <person name="Glockner G."/>
            <person name="Delwiche C.F."/>
            <person name="Petrasek J."/>
            <person name="Van de Peer Y."/>
            <person name="Friml J."/>
            <person name="Beilby M."/>
            <person name="Dolan L."/>
            <person name="Kohara Y."/>
            <person name="Sugano S."/>
            <person name="Fujiyama A."/>
            <person name="Delaux P.-M."/>
            <person name="Quint M."/>
            <person name="TheiBen G."/>
            <person name="Hagemann M."/>
            <person name="Harholt J."/>
            <person name="Dunand C."/>
            <person name="Zachgo S."/>
            <person name="Langdale J."/>
            <person name="Maumus F."/>
            <person name="Straeten D.V.D."/>
            <person name="Gould S.B."/>
            <person name="Rensing S.A."/>
        </authorList>
    </citation>
    <scope>NUCLEOTIDE SEQUENCE [LARGE SCALE GENOMIC DNA]</scope>
    <source>
        <strain evidence="1 2">S276</strain>
    </source>
</reference>
<dbReference type="EMBL" id="BFEA01000133">
    <property type="protein sequence ID" value="GBG70588.1"/>
    <property type="molecule type" value="Genomic_DNA"/>
</dbReference>
<dbReference type="GO" id="GO:0051225">
    <property type="term" value="P:spindle assembly"/>
    <property type="evidence" value="ECO:0007669"/>
    <property type="project" value="InterPro"/>
</dbReference>
<dbReference type="Pfam" id="PF14735">
    <property type="entry name" value="HAUS4"/>
    <property type="match status" value="1"/>
</dbReference>
<sequence length="417" mass="47184">MKIPVHMSKAELDACPEFVDLLEQLETYCLPDDHSFVLQHTAEDMEDARLQMRKERLNYLEAEAVYEEVVAVLESYQAVLVLLETNAPASPHLDSRAALAQAGLTCDPEVYEALERRLVSMEAAQRLRLPLITLDSDDPDKEANFELLREDGSAPPPPPPPADEFHVWGSATHMLGVQPHQLLLQGCHQPPPNEVQGSYQREGALCVEDRSPFILEIEARLTEKCDRLAAALDAGALDASAASTAGRPLPERVSEAVTELTRERQTLLQDFCSAEGKLCEFYSVLERILGELLKITQSHRLGHQHEYDKMKTEWLCRRVSTMQSKLRRLEAMVLKDTYTPMAVGALEVIRGHLQQAMEEDSAVYSRAKTRLREFEGIDPHFDEIATRYGHLTARLKQSEWTLNEVQKDLVVHEDWQL</sequence>
<evidence type="ECO:0000313" key="2">
    <source>
        <dbReference type="Proteomes" id="UP000265515"/>
    </source>
</evidence>
<gene>
    <name evidence="1" type="ORF">CBR_g6714</name>
</gene>
<name>A0A388KKR3_CHABU</name>
<dbReference type="Gramene" id="GBG70588">
    <property type="protein sequence ID" value="GBG70588"/>
    <property type="gene ID" value="CBR_g6714"/>
</dbReference>
<protein>
    <submittedName>
        <fullName evidence="1">Uncharacterized protein</fullName>
    </submittedName>
</protein>